<evidence type="ECO:0000313" key="3">
    <source>
        <dbReference type="Proteomes" id="UP001221757"/>
    </source>
</evidence>
<feature type="compositionally biased region" description="Polar residues" evidence="1">
    <location>
        <begin position="535"/>
        <end position="553"/>
    </location>
</feature>
<feature type="region of interest" description="Disordered" evidence="1">
    <location>
        <begin position="636"/>
        <end position="671"/>
    </location>
</feature>
<gene>
    <name evidence="2" type="ORF">B0H17DRAFT_1143791</name>
</gene>
<dbReference type="Proteomes" id="UP001221757">
    <property type="component" value="Unassembled WGS sequence"/>
</dbReference>
<feature type="compositionally biased region" description="Basic and acidic residues" evidence="1">
    <location>
        <begin position="640"/>
        <end position="659"/>
    </location>
</feature>
<evidence type="ECO:0000256" key="1">
    <source>
        <dbReference type="SAM" id="MobiDB-lite"/>
    </source>
</evidence>
<protein>
    <recommendedName>
        <fullName evidence="4">Protein kinase domain-containing protein</fullName>
    </recommendedName>
</protein>
<feature type="compositionally biased region" description="Basic and acidic residues" evidence="1">
    <location>
        <begin position="22"/>
        <end position="40"/>
    </location>
</feature>
<evidence type="ECO:0000313" key="2">
    <source>
        <dbReference type="EMBL" id="KAJ7664132.1"/>
    </source>
</evidence>
<reference evidence="2" key="1">
    <citation type="submission" date="2023-03" db="EMBL/GenBank/DDBJ databases">
        <title>Massive genome expansion in bonnet fungi (Mycena s.s.) driven by repeated elements and novel gene families across ecological guilds.</title>
        <authorList>
            <consortium name="Lawrence Berkeley National Laboratory"/>
            <person name="Harder C.B."/>
            <person name="Miyauchi S."/>
            <person name="Viragh M."/>
            <person name="Kuo A."/>
            <person name="Thoen E."/>
            <person name="Andreopoulos B."/>
            <person name="Lu D."/>
            <person name="Skrede I."/>
            <person name="Drula E."/>
            <person name="Henrissat B."/>
            <person name="Morin E."/>
            <person name="Kohler A."/>
            <person name="Barry K."/>
            <person name="LaButti K."/>
            <person name="Morin E."/>
            <person name="Salamov A."/>
            <person name="Lipzen A."/>
            <person name="Mereny Z."/>
            <person name="Hegedus B."/>
            <person name="Baldrian P."/>
            <person name="Stursova M."/>
            <person name="Weitz H."/>
            <person name="Taylor A."/>
            <person name="Grigoriev I.V."/>
            <person name="Nagy L.G."/>
            <person name="Martin F."/>
            <person name="Kauserud H."/>
        </authorList>
    </citation>
    <scope>NUCLEOTIDE SEQUENCE</scope>
    <source>
        <strain evidence="2">CBHHK067</strain>
    </source>
</reference>
<sequence length="671" mass="75130">MDDTTQQEPNFASEAFHNSGVPHDHMEELPPTGTDERPETEIPSEGPHYHSSPSYHQLRSGWFSNAHNLNISGGRFVKHIHHAVPAETPDFRVIPVGDLDLRREIRLNSATRVVDCRQGRRMHAARIYGSKSKMTVAIYEGDNAEENWREAVSQYSNFRHPNLVQLFGTARSPKIHAAVFHDELTPARQLVEEKYCDSSVSTVYFHHFLDVWHYMIEAHGSGMSRESSTLWIRPSTRTLCVELTPDYEYNASGFAKPETTHDFLLDASQVSKIIASMSLQHYYSICEIEPSLSNTYWLRIPKHSAVTLGAVNCLSGPNYEDSIEVAFSPDFRAGDWGWNDRDAGITLENHWTRLYGDLNTATAAAWLSQAKHIFKALKITSNLEEYAIATDLHYGLKLNRSADIVPAGYLFLCSLEEFQSDEPNRYKHPDCAAYWSLDSSGAQRLGTEEAENLGFPSIESTMFVRIQAWDASVYEGLCQFHEGKGFDPCSQEIARELGHPLYQLSGAPDASFAHIHESEDDEAIHKEISPVVPSAETTQTLNSSPTGSQPSDINSTAFMVPSALEITSDVPALNLTPSEFDTLFGSHWGLNADVHYTSQDSSAGPPFNFLLNPTARSQQLDALDSENNWMSSLTARTARKRDAEEEISEHSEKKLRLDYDINGTPQLSGKQ</sequence>
<accession>A0AAD7CXY8</accession>
<dbReference type="EMBL" id="JARKIE010000226">
    <property type="protein sequence ID" value="KAJ7664132.1"/>
    <property type="molecule type" value="Genomic_DNA"/>
</dbReference>
<proteinExistence type="predicted"/>
<comment type="caution">
    <text evidence="2">The sequence shown here is derived from an EMBL/GenBank/DDBJ whole genome shotgun (WGS) entry which is preliminary data.</text>
</comment>
<evidence type="ECO:0008006" key="4">
    <source>
        <dbReference type="Google" id="ProtNLM"/>
    </source>
</evidence>
<name>A0AAD7CXY8_MYCRO</name>
<keyword evidence="3" id="KW-1185">Reference proteome</keyword>
<dbReference type="AlphaFoldDB" id="A0AAD7CXY8"/>
<organism evidence="2 3">
    <name type="scientific">Mycena rosella</name>
    <name type="common">Pink bonnet</name>
    <name type="synonym">Agaricus rosellus</name>
    <dbReference type="NCBI Taxonomy" id="1033263"/>
    <lineage>
        <taxon>Eukaryota</taxon>
        <taxon>Fungi</taxon>
        <taxon>Dikarya</taxon>
        <taxon>Basidiomycota</taxon>
        <taxon>Agaricomycotina</taxon>
        <taxon>Agaricomycetes</taxon>
        <taxon>Agaricomycetidae</taxon>
        <taxon>Agaricales</taxon>
        <taxon>Marasmiineae</taxon>
        <taxon>Mycenaceae</taxon>
        <taxon>Mycena</taxon>
    </lineage>
</organism>
<feature type="region of interest" description="Disordered" evidence="1">
    <location>
        <begin position="534"/>
        <end position="553"/>
    </location>
</feature>
<feature type="region of interest" description="Disordered" evidence="1">
    <location>
        <begin position="1"/>
        <end position="54"/>
    </location>
</feature>
<feature type="compositionally biased region" description="Polar residues" evidence="1">
    <location>
        <begin position="1"/>
        <end position="10"/>
    </location>
</feature>